<dbReference type="PANTHER" id="PTHR48014">
    <property type="entry name" value="SERINE/THREONINE-PROTEIN KINASE FRAY2"/>
    <property type="match status" value="1"/>
</dbReference>
<organism evidence="5 6">
    <name type="scientific">Cynara cardunculus var. scolymus</name>
    <name type="common">Globe artichoke</name>
    <name type="synonym">Cynara scolymus</name>
    <dbReference type="NCBI Taxonomy" id="59895"/>
    <lineage>
        <taxon>Eukaryota</taxon>
        <taxon>Viridiplantae</taxon>
        <taxon>Streptophyta</taxon>
        <taxon>Embryophyta</taxon>
        <taxon>Tracheophyta</taxon>
        <taxon>Spermatophyta</taxon>
        <taxon>Magnoliopsida</taxon>
        <taxon>eudicotyledons</taxon>
        <taxon>Gunneridae</taxon>
        <taxon>Pentapetalae</taxon>
        <taxon>asterids</taxon>
        <taxon>campanulids</taxon>
        <taxon>Asterales</taxon>
        <taxon>Asteraceae</taxon>
        <taxon>Carduoideae</taxon>
        <taxon>Cardueae</taxon>
        <taxon>Carduinae</taxon>
        <taxon>Cynara</taxon>
    </lineage>
</organism>
<dbReference type="Pfam" id="PF00069">
    <property type="entry name" value="Pkinase"/>
    <property type="match status" value="1"/>
</dbReference>
<name>A0A103XB41_CYNCS</name>
<dbReference type="GO" id="GO:0005524">
    <property type="term" value="F:ATP binding"/>
    <property type="evidence" value="ECO:0007669"/>
    <property type="project" value="UniProtKB-UniRule"/>
</dbReference>
<gene>
    <name evidence="5" type="ORF">Ccrd_025308</name>
</gene>
<dbReference type="GO" id="GO:0004672">
    <property type="term" value="F:protein kinase activity"/>
    <property type="evidence" value="ECO:0007669"/>
    <property type="project" value="InterPro"/>
</dbReference>
<dbReference type="AlphaFoldDB" id="A0A103XB41"/>
<evidence type="ECO:0000256" key="1">
    <source>
        <dbReference type="ARBA" id="ARBA00008874"/>
    </source>
</evidence>
<comment type="caution">
    <text evidence="5">The sequence shown here is derived from an EMBL/GenBank/DDBJ whole genome shotgun (WGS) entry which is preliminary data.</text>
</comment>
<proteinExistence type="inferred from homology"/>
<dbReference type="GO" id="GO:0043539">
    <property type="term" value="F:protein serine/threonine kinase activator activity"/>
    <property type="evidence" value="ECO:0007669"/>
    <property type="project" value="InterPro"/>
</dbReference>
<comment type="similarity">
    <text evidence="1">Belongs to the protein kinase superfamily. STE Ser/Thr protein kinase family. STE20 subfamily.</text>
</comment>
<dbReference type="STRING" id="59895.A0A103XB41"/>
<evidence type="ECO:0000313" key="6">
    <source>
        <dbReference type="Proteomes" id="UP000243975"/>
    </source>
</evidence>
<feature type="domain" description="Protein kinase" evidence="4">
    <location>
        <begin position="23"/>
        <end position="292"/>
    </location>
</feature>
<feature type="binding site" evidence="2">
    <location>
        <position position="52"/>
    </location>
    <ligand>
        <name>ATP</name>
        <dbReference type="ChEBI" id="CHEBI:30616"/>
    </ligand>
</feature>
<evidence type="ECO:0000256" key="3">
    <source>
        <dbReference type="SAM" id="Coils"/>
    </source>
</evidence>
<feature type="coiled-coil region" evidence="3">
    <location>
        <begin position="473"/>
        <end position="500"/>
    </location>
</feature>
<dbReference type="PANTHER" id="PTHR48014:SF7">
    <property type="entry name" value="SERINE_THREONINE-PROTEIN KINASE BLUS1"/>
    <property type="match status" value="1"/>
</dbReference>
<dbReference type="PROSITE" id="PS50011">
    <property type="entry name" value="PROTEIN_KINASE_DOM"/>
    <property type="match status" value="1"/>
</dbReference>
<dbReference type="FunFam" id="3.30.200.20:FF:000099">
    <property type="entry name" value="Serine/threonine-protein kinase BLUS1"/>
    <property type="match status" value="1"/>
</dbReference>
<keyword evidence="6" id="KW-1185">Reference proteome</keyword>
<dbReference type="Proteomes" id="UP000243975">
    <property type="component" value="Unassembled WGS sequence"/>
</dbReference>
<sequence>MAHQDEHDRGTKRFHYPLDPNSYQILDQIGRGCSAIVYKALCTTTSAIVAIKSIDLDRTTTDDFDNVRREAKTMSLLSHPNVLKAHCSFTVGRRLWVVMPFMSAGSLQSIMASSFPNGISEPCISIILKEALMGLCYLHDQGHLHRDIKAGNILMDSSGSIKLADFGVSASVYESSSRYLMLNEITGTPYWMAPEVIHSYNGYSYKADIWSFGITALELAHGRPPLSHLPFSESLVMKITKGLRFSDYQKDEEKGHKNPKFSKYFKDMVGLCLDQDPLRRPTAEKLLKHYFFKNCKGCDFLVKNVLRGLPSVELRFNEAKLLQRVGSMSKLGQHEMEEDENEEEFLIGSNMTKHRRISGWNFNVDACELDPVFPLVDTSPQDDFVKQIPSGGETMISEKMEELDVNKASSPSVDGDGEVDKGGGVDREVVVGSLMALKKSLDDQREKVVYMLAMAGAEETAVGDGEAENGNREEQLMQVIQKLRSDLENEKRKRTSMEMELEIVRVVITDGLPMLLKITDGLPTVNITDELSRFKPLTDYLGSNHDGLLRDLITDEFSSMDYRRLYPLL</sequence>
<dbReference type="Gene3D" id="3.30.200.20">
    <property type="entry name" value="Phosphorylase Kinase, domain 1"/>
    <property type="match status" value="1"/>
</dbReference>
<dbReference type="Gramene" id="KVH87453">
    <property type="protein sequence ID" value="KVH87453"/>
    <property type="gene ID" value="Ccrd_025308"/>
</dbReference>
<dbReference type="EMBL" id="LEKV01006200">
    <property type="protein sequence ID" value="KVH87453.1"/>
    <property type="molecule type" value="Genomic_DNA"/>
</dbReference>
<evidence type="ECO:0000256" key="2">
    <source>
        <dbReference type="PROSITE-ProRule" id="PRU10141"/>
    </source>
</evidence>
<dbReference type="SUPFAM" id="SSF56112">
    <property type="entry name" value="Protein kinase-like (PK-like)"/>
    <property type="match status" value="1"/>
</dbReference>
<keyword evidence="2" id="KW-0067">ATP-binding</keyword>
<protein>
    <submittedName>
        <fullName evidence="5">Protein kinase, ATP binding site-containing protein</fullName>
    </submittedName>
</protein>
<dbReference type="InterPro" id="IPR047173">
    <property type="entry name" value="STRAD_A/B-like"/>
</dbReference>
<keyword evidence="3" id="KW-0175">Coiled coil</keyword>
<dbReference type="SMART" id="SM00220">
    <property type="entry name" value="S_TKc"/>
    <property type="match status" value="1"/>
</dbReference>
<keyword evidence="2" id="KW-0547">Nucleotide-binding</keyword>
<dbReference type="InterPro" id="IPR017441">
    <property type="entry name" value="Protein_kinase_ATP_BS"/>
</dbReference>
<accession>A0A103XB41</accession>
<reference evidence="5 6" key="1">
    <citation type="journal article" date="2016" name="Sci. Rep.">
        <title>The genome sequence of the outbreeding globe artichoke constructed de novo incorporating a phase-aware low-pass sequencing strategy of F1 progeny.</title>
        <authorList>
            <person name="Scaglione D."/>
            <person name="Reyes-Chin-Wo S."/>
            <person name="Acquadro A."/>
            <person name="Froenicke L."/>
            <person name="Portis E."/>
            <person name="Beitel C."/>
            <person name="Tirone M."/>
            <person name="Mauro R."/>
            <person name="Lo Monaco A."/>
            <person name="Mauromicale G."/>
            <person name="Faccioli P."/>
            <person name="Cattivelli L."/>
            <person name="Rieseberg L."/>
            <person name="Michelmore R."/>
            <person name="Lanteri S."/>
        </authorList>
    </citation>
    <scope>NUCLEOTIDE SEQUENCE [LARGE SCALE GENOMIC DNA]</scope>
    <source>
        <strain evidence="5">2C</strain>
    </source>
</reference>
<dbReference type="OMA" id="KAICIPM"/>
<evidence type="ECO:0000313" key="5">
    <source>
        <dbReference type="EMBL" id="KVH87453.1"/>
    </source>
</evidence>
<keyword evidence="5" id="KW-0418">Kinase</keyword>
<dbReference type="InterPro" id="IPR011009">
    <property type="entry name" value="Kinase-like_dom_sf"/>
</dbReference>
<dbReference type="Gene3D" id="1.10.510.10">
    <property type="entry name" value="Transferase(Phosphotransferase) domain 1"/>
    <property type="match status" value="1"/>
</dbReference>
<dbReference type="PROSITE" id="PS00107">
    <property type="entry name" value="PROTEIN_KINASE_ATP"/>
    <property type="match status" value="1"/>
</dbReference>
<dbReference type="InterPro" id="IPR000719">
    <property type="entry name" value="Prot_kinase_dom"/>
</dbReference>
<evidence type="ECO:0000259" key="4">
    <source>
        <dbReference type="PROSITE" id="PS50011"/>
    </source>
</evidence>
<keyword evidence="5" id="KW-0808">Transferase</keyword>